<proteinExistence type="predicted"/>
<evidence type="ECO:0000313" key="2">
    <source>
        <dbReference type="EMBL" id="NEC39048.1"/>
    </source>
</evidence>
<evidence type="ECO:0000256" key="1">
    <source>
        <dbReference type="SAM" id="MobiDB-lite"/>
    </source>
</evidence>
<sequence>MPKKQPTAAKRARTAARAGAKYTAALRHETGAHPLPPHLALFDTDALDEGDRMVVDCLRALAAEGGPLTVRMAEPDPEVLEARMRAEEKGIRPQWQRWASAEAAVDGYVLRETQYGPNRSGYTSTNRGPRVPVPVRADDGTVTVVAMPEWARLHEGQWIWEHTGWPVERPGRIVDPPQEFSPAPGLRWQVAVWLDLAHEGKVLGEDYGGGTSDWSTVGWCTSREDAQLIARAFTSHRGNHARADVIEHGSDNGVVSLTRDTYLTAPDAPARPRPPALGEPRGTLAAGPRPSSPDRSEIPEPAWYQGAKHPPNSSLIVWTGSGWRTLVHTYWQSSGIAAVLGIGAGGPYEWAEAWGPRHPDRDMHDWTQEGRELTHRFPEPAYEERTRLINAWRQAREDALVAALADRGGLTREQAAARLAEGGEKYRQVLEVGQATISRALHTARRALPEGPERTAIRHALDDLMDRHLLPADAERIAGEQLDSEIESTRSPGTTAWCRRAVAEYVSPAADPAAAGVEGFRPQDTTMAS</sequence>
<organism evidence="2 3">
    <name type="scientific">Streptomyces rubrogriseus</name>
    <dbReference type="NCBI Taxonomy" id="194673"/>
    <lineage>
        <taxon>Bacteria</taxon>
        <taxon>Bacillati</taxon>
        <taxon>Actinomycetota</taxon>
        <taxon>Actinomycetes</taxon>
        <taxon>Kitasatosporales</taxon>
        <taxon>Streptomycetaceae</taxon>
        <taxon>Streptomyces</taxon>
        <taxon>Streptomyces violaceoruber group</taxon>
    </lineage>
</organism>
<dbReference type="RefSeq" id="WP_164279244.1">
    <property type="nucleotide sequence ID" value="NZ_JAAGMQ010001143.1"/>
</dbReference>
<feature type="region of interest" description="Disordered" evidence="1">
    <location>
        <begin position="263"/>
        <end position="307"/>
    </location>
</feature>
<dbReference type="EMBL" id="JAAGMQ010001143">
    <property type="protein sequence ID" value="NEC39048.1"/>
    <property type="molecule type" value="Genomic_DNA"/>
</dbReference>
<dbReference type="AlphaFoldDB" id="A0A6G3TRX4"/>
<comment type="caution">
    <text evidence="2">The sequence shown here is derived from an EMBL/GenBank/DDBJ whole genome shotgun (WGS) entry which is preliminary data.</text>
</comment>
<gene>
    <name evidence="2" type="ORF">G3I66_38710</name>
</gene>
<accession>A0A6G3TRX4</accession>
<dbReference type="Proteomes" id="UP000475666">
    <property type="component" value="Unassembled WGS sequence"/>
</dbReference>
<protein>
    <submittedName>
        <fullName evidence="2">Uncharacterized protein</fullName>
    </submittedName>
</protein>
<name>A0A6G3TRX4_9ACTN</name>
<evidence type="ECO:0000313" key="3">
    <source>
        <dbReference type="Proteomes" id="UP000475666"/>
    </source>
</evidence>
<reference evidence="2 3" key="1">
    <citation type="submission" date="2020-01" db="EMBL/GenBank/DDBJ databases">
        <title>Insect and environment-associated Actinomycetes.</title>
        <authorList>
            <person name="Currrie C."/>
            <person name="Chevrette M."/>
            <person name="Carlson C."/>
            <person name="Stubbendieck R."/>
            <person name="Wendt-Pienkowski E."/>
        </authorList>
    </citation>
    <scope>NUCLEOTIDE SEQUENCE [LARGE SCALE GENOMIC DNA]</scope>
    <source>
        <strain evidence="2 3">SID7739</strain>
    </source>
</reference>